<sequence>MKMPRHNLTLTRNPVTSVFGIIPNRIKLLLFGLFILGAVLKTLDIGQPIGVDNLLSWRETDISGIARNFYREVMNLFYPRIDWRGDGPAYVEMEFPLYPWLISGLTQDEKRNPVSTVVREAEGRHISRHQTKDFSEKPATCA</sequence>
<keyword evidence="2" id="KW-1185">Reference proteome</keyword>
<accession>A0AAV3WZF2</accession>
<organism evidence="1 2">
    <name type="scientific">Microseira wollei NIES-4236</name>
    <dbReference type="NCBI Taxonomy" id="2530354"/>
    <lineage>
        <taxon>Bacteria</taxon>
        <taxon>Bacillati</taxon>
        <taxon>Cyanobacteriota</taxon>
        <taxon>Cyanophyceae</taxon>
        <taxon>Oscillatoriophycideae</taxon>
        <taxon>Aerosakkonematales</taxon>
        <taxon>Aerosakkonemataceae</taxon>
        <taxon>Microseira</taxon>
    </lineage>
</organism>
<name>A0AAV3WZF2_9CYAN</name>
<proteinExistence type="predicted"/>
<comment type="caution">
    <text evidence="1">The sequence shown here is derived from an EMBL/GenBank/DDBJ whole genome shotgun (WGS) entry which is preliminary data.</text>
</comment>
<reference evidence="1" key="1">
    <citation type="submission" date="2019-10" db="EMBL/GenBank/DDBJ databases">
        <title>Draft genome sequece of Microseira wollei NIES-4236.</title>
        <authorList>
            <person name="Yamaguchi H."/>
            <person name="Suzuki S."/>
            <person name="Kawachi M."/>
        </authorList>
    </citation>
    <scope>NUCLEOTIDE SEQUENCE</scope>
    <source>
        <strain evidence="1">NIES-4236</strain>
    </source>
</reference>
<gene>
    <name evidence="1" type="ORF">MiSe_05070</name>
</gene>
<dbReference type="AlphaFoldDB" id="A0AAV3WZF2"/>
<evidence type="ECO:0000313" key="1">
    <source>
        <dbReference type="EMBL" id="GET35762.1"/>
    </source>
</evidence>
<dbReference type="GO" id="GO:0016757">
    <property type="term" value="F:glycosyltransferase activity"/>
    <property type="evidence" value="ECO:0007669"/>
    <property type="project" value="UniProtKB-KW"/>
</dbReference>
<dbReference type="EMBL" id="BLAY01000004">
    <property type="protein sequence ID" value="GET35762.1"/>
    <property type="molecule type" value="Genomic_DNA"/>
</dbReference>
<dbReference type="Proteomes" id="UP001050975">
    <property type="component" value="Unassembled WGS sequence"/>
</dbReference>
<evidence type="ECO:0000313" key="2">
    <source>
        <dbReference type="Proteomes" id="UP001050975"/>
    </source>
</evidence>
<keyword evidence="1" id="KW-0328">Glycosyltransferase</keyword>
<keyword evidence="1" id="KW-0808">Transferase</keyword>
<protein>
    <submittedName>
        <fullName evidence="1">Dolichyl-phosphate-mannose-protein mannosyltransferase</fullName>
    </submittedName>
</protein>